<dbReference type="Proteomes" id="UP000570514">
    <property type="component" value="Unassembled WGS sequence"/>
</dbReference>
<organism evidence="2 3">
    <name type="scientific">Rhizomicrobium palustre</name>
    <dbReference type="NCBI Taxonomy" id="189966"/>
    <lineage>
        <taxon>Bacteria</taxon>
        <taxon>Pseudomonadati</taxon>
        <taxon>Pseudomonadota</taxon>
        <taxon>Alphaproteobacteria</taxon>
        <taxon>Micropepsales</taxon>
        <taxon>Micropepsaceae</taxon>
        <taxon>Rhizomicrobium</taxon>
    </lineage>
</organism>
<name>A0A846N0J1_9PROT</name>
<evidence type="ECO:0000313" key="2">
    <source>
        <dbReference type="EMBL" id="NIK89005.1"/>
    </source>
</evidence>
<proteinExistence type="predicted"/>
<reference evidence="2 3" key="1">
    <citation type="submission" date="2020-03" db="EMBL/GenBank/DDBJ databases">
        <title>Genomic Encyclopedia of Type Strains, Phase IV (KMG-IV): sequencing the most valuable type-strain genomes for metagenomic binning, comparative biology and taxonomic classification.</title>
        <authorList>
            <person name="Goeker M."/>
        </authorList>
    </citation>
    <scope>NUCLEOTIDE SEQUENCE [LARGE SCALE GENOMIC DNA]</scope>
    <source>
        <strain evidence="2 3">DSM 19867</strain>
    </source>
</reference>
<dbReference type="AlphaFoldDB" id="A0A846N0J1"/>
<protein>
    <submittedName>
        <fullName evidence="2">Uncharacterized protein</fullName>
    </submittedName>
</protein>
<evidence type="ECO:0000313" key="3">
    <source>
        <dbReference type="Proteomes" id="UP000570514"/>
    </source>
</evidence>
<comment type="caution">
    <text evidence="2">The sequence shown here is derived from an EMBL/GenBank/DDBJ whole genome shotgun (WGS) entry which is preliminary data.</text>
</comment>
<dbReference type="EMBL" id="JAASRM010000001">
    <property type="protein sequence ID" value="NIK89005.1"/>
    <property type="molecule type" value="Genomic_DNA"/>
</dbReference>
<accession>A0A846N0J1</accession>
<feature type="region of interest" description="Disordered" evidence="1">
    <location>
        <begin position="48"/>
        <end position="75"/>
    </location>
</feature>
<evidence type="ECO:0000256" key="1">
    <source>
        <dbReference type="SAM" id="MobiDB-lite"/>
    </source>
</evidence>
<gene>
    <name evidence="2" type="ORF">FHS83_002323</name>
</gene>
<dbReference type="RefSeq" id="WP_167083128.1">
    <property type="nucleotide sequence ID" value="NZ_BAAADC010000001.1"/>
</dbReference>
<keyword evidence="3" id="KW-1185">Reference proteome</keyword>
<sequence>MRLRAQITIDISAEDFVEAAEHQNKLARFVESLKSEYPNAEMIIRERRERRPDSGNVVSGPQRLRPVGVRQTKVG</sequence>